<dbReference type="PANTHER" id="PTHR43212:SF3">
    <property type="entry name" value="QUERCETIN 2,3-DIOXYGENASE"/>
    <property type="match status" value="1"/>
</dbReference>
<dbReference type="InterPro" id="IPR012093">
    <property type="entry name" value="Pirin"/>
</dbReference>
<dbReference type="PANTHER" id="PTHR43212">
    <property type="entry name" value="QUERCETIN 2,3-DIOXYGENASE"/>
    <property type="match status" value="1"/>
</dbReference>
<dbReference type="Gene3D" id="2.60.120.10">
    <property type="entry name" value="Jelly Rolls"/>
    <property type="match status" value="2"/>
</dbReference>
<name>A0A3N2RAR4_LYSEN</name>
<dbReference type="PIRSF" id="PIRSF006232">
    <property type="entry name" value="Pirin"/>
    <property type="match status" value="1"/>
</dbReference>
<protein>
    <submittedName>
        <fullName evidence="5">Pirin family protein</fullName>
    </submittedName>
</protein>
<evidence type="ECO:0000259" key="3">
    <source>
        <dbReference type="Pfam" id="PF02678"/>
    </source>
</evidence>
<evidence type="ECO:0000259" key="4">
    <source>
        <dbReference type="Pfam" id="PF17954"/>
    </source>
</evidence>
<dbReference type="Proteomes" id="UP000275910">
    <property type="component" value="Unassembled WGS sequence"/>
</dbReference>
<evidence type="ECO:0000256" key="1">
    <source>
        <dbReference type="ARBA" id="ARBA00008416"/>
    </source>
</evidence>
<dbReference type="InterPro" id="IPR041602">
    <property type="entry name" value="Quercetinase_C"/>
</dbReference>
<dbReference type="InterPro" id="IPR014710">
    <property type="entry name" value="RmlC-like_jellyroll"/>
</dbReference>
<feature type="domain" description="Pirin N-terminal" evidence="3">
    <location>
        <begin position="9"/>
        <end position="131"/>
    </location>
</feature>
<dbReference type="Pfam" id="PF02678">
    <property type="entry name" value="Pirin"/>
    <property type="match status" value="1"/>
</dbReference>
<dbReference type="RefSeq" id="WP_123649672.1">
    <property type="nucleotide sequence ID" value="NZ_RCTY01000058.1"/>
</dbReference>
<dbReference type="Pfam" id="PF17954">
    <property type="entry name" value="Pirin_C_2"/>
    <property type="match status" value="1"/>
</dbReference>
<proteinExistence type="inferred from homology"/>
<dbReference type="InterPro" id="IPR003829">
    <property type="entry name" value="Pirin_N_dom"/>
</dbReference>
<accession>A0A3N2RAR4</accession>
<gene>
    <name evidence="5" type="ORF">D9T17_23205</name>
</gene>
<dbReference type="AlphaFoldDB" id="A0A3N2RAR4"/>
<evidence type="ECO:0000313" key="5">
    <source>
        <dbReference type="EMBL" id="ROU04559.1"/>
    </source>
</evidence>
<organism evidence="5 6">
    <name type="scientific">Lysobacter enzymogenes</name>
    <dbReference type="NCBI Taxonomy" id="69"/>
    <lineage>
        <taxon>Bacteria</taxon>
        <taxon>Pseudomonadati</taxon>
        <taxon>Pseudomonadota</taxon>
        <taxon>Gammaproteobacteria</taxon>
        <taxon>Lysobacterales</taxon>
        <taxon>Lysobacteraceae</taxon>
        <taxon>Lysobacter</taxon>
    </lineage>
</organism>
<feature type="domain" description="Quercetin 2,3-dioxygenase C-terminal cupin" evidence="4">
    <location>
        <begin position="159"/>
        <end position="244"/>
    </location>
</feature>
<comment type="similarity">
    <text evidence="1 2">Belongs to the pirin family.</text>
</comment>
<reference evidence="5 6" key="1">
    <citation type="submission" date="2018-10" db="EMBL/GenBank/DDBJ databases">
        <title>The genome of Lysobacter enzymogenes OH11.</title>
        <authorList>
            <person name="Liu F."/>
            <person name="Zhao Y."/>
            <person name="Qian G."/>
            <person name="Chen Y."/>
            <person name="Xu H."/>
        </authorList>
    </citation>
    <scope>NUCLEOTIDE SEQUENCE [LARGE SCALE GENOMIC DNA]</scope>
    <source>
        <strain evidence="5 6">OH11</strain>
    </source>
</reference>
<dbReference type="EMBL" id="RCTY01000058">
    <property type="protein sequence ID" value="ROU04559.1"/>
    <property type="molecule type" value="Genomic_DNA"/>
</dbReference>
<sequence length="248" mass="26107">MIIQRLSRERGRVAADGSDSLHTFSSGGYYDPAWMGFGALRVLREVRAEPGAGLAVHRHANMDVFSYVLEGAMGFEGIAGPEFGEAAEGGDIATGAVRAGELQWLGAGHGMRHRVFNAAADAPLRFLQIWIQPDRLNARPAYALSAAPVADERGWTLRASRDGGEGGVPVRQDLRLFTATLAAGADLRRALDAGRAYWLQIVAGEVRADGRALAAGDALGLVAETGELALSAGERGAQALLLELPPPG</sequence>
<dbReference type="SUPFAM" id="SSF51182">
    <property type="entry name" value="RmlC-like cupins"/>
    <property type="match status" value="1"/>
</dbReference>
<dbReference type="InterPro" id="IPR011051">
    <property type="entry name" value="RmlC_Cupin_sf"/>
</dbReference>
<comment type="caution">
    <text evidence="5">The sequence shown here is derived from an EMBL/GenBank/DDBJ whole genome shotgun (WGS) entry which is preliminary data.</text>
</comment>
<evidence type="ECO:0000313" key="6">
    <source>
        <dbReference type="Proteomes" id="UP000275910"/>
    </source>
</evidence>
<evidence type="ECO:0000256" key="2">
    <source>
        <dbReference type="RuleBase" id="RU003457"/>
    </source>
</evidence>